<sequence>MKAIAVCLGLLAAAPVVAQEAVPCDWPARADNIAEPWEENTRTFAEGKVRLALLDTAEPAAAAFHVFVLSPPYDELGLRQCRTIGLNGMGFAGADFGSLQAAYDPAVGLIFTMTVQVYDGMDYTPRTLRFTLNQATGDIGAQLSP</sequence>
<organism evidence="2 4">
    <name type="scientific">Roseovarius indicus</name>
    <dbReference type="NCBI Taxonomy" id="540747"/>
    <lineage>
        <taxon>Bacteria</taxon>
        <taxon>Pseudomonadati</taxon>
        <taxon>Pseudomonadota</taxon>
        <taxon>Alphaproteobacteria</taxon>
        <taxon>Rhodobacterales</taxon>
        <taxon>Roseobacteraceae</taxon>
        <taxon>Roseovarius</taxon>
    </lineage>
</organism>
<dbReference type="OrthoDB" id="7862810at2"/>
<reference evidence="3 5" key="2">
    <citation type="submission" date="2018-08" db="EMBL/GenBank/DDBJ databases">
        <title>Genetic Globetrotter - A new plasmid hitch-hiking vast phylogenetic and geographic distances.</title>
        <authorList>
            <person name="Vollmers J."/>
            <person name="Petersen J."/>
        </authorList>
    </citation>
    <scope>NUCLEOTIDE SEQUENCE [LARGE SCALE GENOMIC DNA]</scope>
    <source>
        <strain evidence="3 5">DSM 26383</strain>
    </source>
</reference>
<name>A0A0T5NZB1_9RHOB</name>
<keyword evidence="1" id="KW-0732">Signal</keyword>
<feature type="chain" id="PRO_5010437243" evidence="1">
    <location>
        <begin position="19"/>
        <end position="145"/>
    </location>
</feature>
<reference evidence="2 4" key="1">
    <citation type="submission" date="2015-04" db="EMBL/GenBank/DDBJ databases">
        <title>The draft genome sequence of Roseovarius indicus B108T.</title>
        <authorList>
            <person name="Li G."/>
            <person name="Lai Q."/>
            <person name="Shao Z."/>
            <person name="Yan P."/>
        </authorList>
    </citation>
    <scope>NUCLEOTIDE SEQUENCE [LARGE SCALE GENOMIC DNA]</scope>
    <source>
        <strain evidence="2 4">B108</strain>
    </source>
</reference>
<protein>
    <submittedName>
        <fullName evidence="2">Uncharacterized protein</fullName>
    </submittedName>
</protein>
<dbReference type="AlphaFoldDB" id="A0A0T5NZB1"/>
<dbReference type="Proteomes" id="UP000325785">
    <property type="component" value="Chromosome"/>
</dbReference>
<dbReference type="RefSeq" id="WP_057821504.1">
    <property type="nucleotide sequence ID" value="NZ_CP031598.1"/>
</dbReference>
<proteinExistence type="predicted"/>
<evidence type="ECO:0000313" key="3">
    <source>
        <dbReference type="EMBL" id="QEW24746.1"/>
    </source>
</evidence>
<dbReference type="STRING" id="540747.SAMN04488031_12046"/>
<dbReference type="EMBL" id="CP031598">
    <property type="protein sequence ID" value="QEW24746.1"/>
    <property type="molecule type" value="Genomic_DNA"/>
</dbReference>
<keyword evidence="4" id="KW-1185">Reference proteome</keyword>
<evidence type="ECO:0000256" key="1">
    <source>
        <dbReference type="SAM" id="SignalP"/>
    </source>
</evidence>
<evidence type="ECO:0000313" key="5">
    <source>
        <dbReference type="Proteomes" id="UP000325785"/>
    </source>
</evidence>
<feature type="signal peptide" evidence="1">
    <location>
        <begin position="1"/>
        <end position="18"/>
    </location>
</feature>
<evidence type="ECO:0000313" key="4">
    <source>
        <dbReference type="Proteomes" id="UP000051401"/>
    </source>
</evidence>
<accession>A0A0T5NZB1</accession>
<dbReference type="EMBL" id="LAXI01000033">
    <property type="protein sequence ID" value="KRS14205.1"/>
    <property type="molecule type" value="Genomic_DNA"/>
</dbReference>
<dbReference type="PATRIC" id="fig|540747.5.peg.4133"/>
<evidence type="ECO:0000313" key="2">
    <source>
        <dbReference type="EMBL" id="KRS14205.1"/>
    </source>
</evidence>
<dbReference type="KEGG" id="rid:RIdsm_00529"/>
<gene>
    <name evidence="3" type="ORF">RIdsm_00529</name>
    <name evidence="2" type="ORF">XM52_26835</name>
</gene>
<dbReference type="Proteomes" id="UP000051401">
    <property type="component" value="Unassembled WGS sequence"/>
</dbReference>